<feature type="signal peptide" evidence="1">
    <location>
        <begin position="1"/>
        <end position="24"/>
    </location>
</feature>
<keyword evidence="1" id="KW-0732">Signal</keyword>
<name>A0A517YMT0_9BACT</name>
<reference evidence="2 3" key="1">
    <citation type="submission" date="2019-02" db="EMBL/GenBank/DDBJ databases">
        <title>Deep-cultivation of Planctomycetes and their phenomic and genomic characterization uncovers novel biology.</title>
        <authorList>
            <person name="Wiegand S."/>
            <person name="Jogler M."/>
            <person name="Boedeker C."/>
            <person name="Pinto D."/>
            <person name="Vollmers J."/>
            <person name="Rivas-Marin E."/>
            <person name="Kohn T."/>
            <person name="Peeters S.H."/>
            <person name="Heuer A."/>
            <person name="Rast P."/>
            <person name="Oberbeckmann S."/>
            <person name="Bunk B."/>
            <person name="Jeske O."/>
            <person name="Meyerdierks A."/>
            <person name="Storesund J.E."/>
            <person name="Kallscheuer N."/>
            <person name="Luecker S."/>
            <person name="Lage O.M."/>
            <person name="Pohl T."/>
            <person name="Merkel B.J."/>
            <person name="Hornburger P."/>
            <person name="Mueller R.-W."/>
            <person name="Bruemmer F."/>
            <person name="Labrenz M."/>
            <person name="Spormann A.M."/>
            <person name="Op den Camp H."/>
            <person name="Overmann J."/>
            <person name="Amann R."/>
            <person name="Jetten M.S.M."/>
            <person name="Mascher T."/>
            <person name="Medema M.H."/>
            <person name="Devos D.P."/>
            <person name="Kaster A.-K."/>
            <person name="Ovreas L."/>
            <person name="Rohde M."/>
            <person name="Galperin M.Y."/>
            <person name="Jogler C."/>
        </authorList>
    </citation>
    <scope>NUCLEOTIDE SEQUENCE [LARGE SCALE GENOMIC DNA]</scope>
    <source>
        <strain evidence="2 3">ETA_A8</strain>
    </source>
</reference>
<organism evidence="2 3">
    <name type="scientific">Anatilimnocola aggregata</name>
    <dbReference type="NCBI Taxonomy" id="2528021"/>
    <lineage>
        <taxon>Bacteria</taxon>
        <taxon>Pseudomonadati</taxon>
        <taxon>Planctomycetota</taxon>
        <taxon>Planctomycetia</taxon>
        <taxon>Pirellulales</taxon>
        <taxon>Pirellulaceae</taxon>
        <taxon>Anatilimnocola</taxon>
    </lineage>
</organism>
<keyword evidence="3" id="KW-1185">Reference proteome</keyword>
<dbReference type="KEGG" id="aagg:ETAA8_66810"/>
<accession>A0A517YMT0</accession>
<evidence type="ECO:0008006" key="4">
    <source>
        <dbReference type="Google" id="ProtNLM"/>
    </source>
</evidence>
<sequence precursor="true">MKKVCLTLLLGAFVVSLTAGSALALPPFAKEWTAKYVEGNENKAFVEAAGTAKCNVCHEGTSKKMKNEYGKAVGKFLTKADFEAVKADAAAAKKYIVDGLTKAEAEKSSGGMTFGELIKAGKLPGGA</sequence>
<dbReference type="EMBL" id="CP036274">
    <property type="protein sequence ID" value="QDU31522.1"/>
    <property type="molecule type" value="Genomic_DNA"/>
</dbReference>
<evidence type="ECO:0000313" key="3">
    <source>
        <dbReference type="Proteomes" id="UP000315017"/>
    </source>
</evidence>
<proteinExistence type="predicted"/>
<feature type="chain" id="PRO_5021824577" description="Cytochrome c domain-containing protein" evidence="1">
    <location>
        <begin position="25"/>
        <end position="127"/>
    </location>
</feature>
<protein>
    <recommendedName>
        <fullName evidence="4">Cytochrome c domain-containing protein</fullName>
    </recommendedName>
</protein>
<evidence type="ECO:0000313" key="2">
    <source>
        <dbReference type="EMBL" id="QDU31522.1"/>
    </source>
</evidence>
<dbReference type="Proteomes" id="UP000315017">
    <property type="component" value="Chromosome"/>
</dbReference>
<dbReference type="RefSeq" id="WP_145098791.1">
    <property type="nucleotide sequence ID" value="NZ_CP036274.1"/>
</dbReference>
<evidence type="ECO:0000256" key="1">
    <source>
        <dbReference type="SAM" id="SignalP"/>
    </source>
</evidence>
<dbReference type="AlphaFoldDB" id="A0A517YMT0"/>
<dbReference type="OrthoDB" id="286143at2"/>
<gene>
    <name evidence="2" type="ORF">ETAA8_66810</name>
</gene>